<dbReference type="InterPro" id="IPR058913">
    <property type="entry name" value="Integrase_dom_put"/>
</dbReference>
<sequence>MEEVGLPRFNRECYNCGFLLRLSYHYCPECGTEAEENNEHQDYDETVVITEYFKKGFEYSAIVEMLEKEHSVTMSIRTLKSHLNEYGLKHRNVVYDKDIVRHHIDELLNGPGCMGGYHSIWHTLQLEGIQVPRDVVEGIVRELDPEGCEERKAKRLKRRFVSPGPNNSWHADGYDKLKPYGFPIHRAIDGWSRKIMWLKVCRSFSRNPCIFLSRVCQQAQWLPRKNED</sequence>
<comment type="caution">
    <text evidence="2">The sequence shown here is derived from an EMBL/GenBank/DDBJ whole genome shotgun (WGS) entry which is preliminary data.</text>
</comment>
<proteinExistence type="predicted"/>
<protein>
    <recommendedName>
        <fullName evidence="1">Integrase core domain-containing protein</fullName>
    </recommendedName>
</protein>
<evidence type="ECO:0000313" key="2">
    <source>
        <dbReference type="EMBL" id="CAB3978120.1"/>
    </source>
</evidence>
<dbReference type="EMBL" id="CACRXK020000090">
    <property type="protein sequence ID" value="CAB3978120.1"/>
    <property type="molecule type" value="Genomic_DNA"/>
</dbReference>
<dbReference type="Pfam" id="PF24764">
    <property type="entry name" value="rva_4"/>
    <property type="match status" value="1"/>
</dbReference>
<evidence type="ECO:0000259" key="1">
    <source>
        <dbReference type="Pfam" id="PF24764"/>
    </source>
</evidence>
<dbReference type="PANTHER" id="PTHR46177:SF1">
    <property type="entry name" value="INTEGRASE CATALYTIC DOMAIN-CONTAINING PROTEIN"/>
    <property type="match status" value="1"/>
</dbReference>
<dbReference type="OrthoDB" id="5985304at2759"/>
<dbReference type="AlphaFoldDB" id="A0A6S7FUD7"/>
<gene>
    <name evidence="2" type="ORF">PACLA_8A086059</name>
</gene>
<reference evidence="2" key="1">
    <citation type="submission" date="2020-04" db="EMBL/GenBank/DDBJ databases">
        <authorList>
            <person name="Alioto T."/>
            <person name="Alioto T."/>
            <person name="Gomez Garrido J."/>
        </authorList>
    </citation>
    <scope>NUCLEOTIDE SEQUENCE</scope>
    <source>
        <strain evidence="2">A484AB</strain>
    </source>
</reference>
<keyword evidence="3" id="KW-1185">Reference proteome</keyword>
<dbReference type="PANTHER" id="PTHR46177">
    <property type="entry name" value="INTEGRASE CATALYTIC DOMAIN-CONTAINING PROTEIN"/>
    <property type="match status" value="1"/>
</dbReference>
<evidence type="ECO:0000313" key="3">
    <source>
        <dbReference type="Proteomes" id="UP001152795"/>
    </source>
</evidence>
<organism evidence="2 3">
    <name type="scientific">Paramuricea clavata</name>
    <name type="common">Red gorgonian</name>
    <name type="synonym">Violescent sea-whip</name>
    <dbReference type="NCBI Taxonomy" id="317549"/>
    <lineage>
        <taxon>Eukaryota</taxon>
        <taxon>Metazoa</taxon>
        <taxon>Cnidaria</taxon>
        <taxon>Anthozoa</taxon>
        <taxon>Octocorallia</taxon>
        <taxon>Malacalcyonacea</taxon>
        <taxon>Plexauridae</taxon>
        <taxon>Paramuricea</taxon>
    </lineage>
</organism>
<feature type="domain" description="Integrase core" evidence="1">
    <location>
        <begin position="163"/>
        <end position="203"/>
    </location>
</feature>
<accession>A0A6S7FUD7</accession>
<name>A0A6S7FUD7_PARCT</name>
<dbReference type="Proteomes" id="UP001152795">
    <property type="component" value="Unassembled WGS sequence"/>
</dbReference>